<dbReference type="PROSITE" id="PS50928">
    <property type="entry name" value="ABC_TM1"/>
    <property type="match status" value="1"/>
</dbReference>
<evidence type="ECO:0000313" key="10">
    <source>
        <dbReference type="Proteomes" id="UP000035067"/>
    </source>
</evidence>
<evidence type="ECO:0000259" key="8">
    <source>
        <dbReference type="PROSITE" id="PS50928"/>
    </source>
</evidence>
<proteinExistence type="inferred from homology"/>
<evidence type="ECO:0000256" key="7">
    <source>
        <dbReference type="RuleBase" id="RU363032"/>
    </source>
</evidence>
<dbReference type="AlphaFoldDB" id="A0A0G2HJ23"/>
<organism evidence="9 10">
    <name type="scientific">Candidatus Synechococcus spongiarum SP3</name>
    <dbReference type="NCBI Taxonomy" id="1604020"/>
    <lineage>
        <taxon>Bacteria</taxon>
        <taxon>Bacillati</taxon>
        <taxon>Cyanobacteriota</taxon>
        <taxon>Cyanophyceae</taxon>
        <taxon>Synechococcales</taxon>
        <taxon>Synechococcaceae</taxon>
        <taxon>Synechococcus</taxon>
    </lineage>
</organism>
<feature type="transmembrane region" description="Helical" evidence="7">
    <location>
        <begin position="105"/>
        <end position="128"/>
    </location>
</feature>
<dbReference type="Pfam" id="PF19300">
    <property type="entry name" value="BPD_transp_1_N"/>
    <property type="match status" value="1"/>
</dbReference>
<reference evidence="9 10" key="1">
    <citation type="submission" date="2015-01" db="EMBL/GenBank/DDBJ databases">
        <title>Lifestyle Evolution in Cyanobacterial Symbionts of Sponges.</title>
        <authorList>
            <person name="Burgsdorf I."/>
            <person name="Slaby B.M."/>
            <person name="Handley K.M."/>
            <person name="Haber M."/>
            <person name="Blom J."/>
            <person name="Marshall C.W."/>
            <person name="Gilbert J.A."/>
            <person name="Hentschel U."/>
            <person name="Steindler L."/>
        </authorList>
    </citation>
    <scope>NUCLEOTIDE SEQUENCE [LARGE SCALE GENOMIC DNA]</scope>
    <source>
        <strain evidence="9">SP3</strain>
    </source>
</reference>
<name>A0A0G2HJ23_9SYNE</name>
<keyword evidence="3" id="KW-1003">Cell membrane</keyword>
<dbReference type="InterPro" id="IPR000515">
    <property type="entry name" value="MetI-like"/>
</dbReference>
<keyword evidence="6 7" id="KW-0472">Membrane</keyword>
<dbReference type="GO" id="GO:0005886">
    <property type="term" value="C:plasma membrane"/>
    <property type="evidence" value="ECO:0007669"/>
    <property type="project" value="UniProtKB-SubCell"/>
</dbReference>
<dbReference type="EMBL" id="JXQG01000090">
    <property type="protein sequence ID" value="KKZ10462.1"/>
    <property type="molecule type" value="Genomic_DNA"/>
</dbReference>
<dbReference type="GO" id="GO:0055085">
    <property type="term" value="P:transmembrane transport"/>
    <property type="evidence" value="ECO:0007669"/>
    <property type="project" value="InterPro"/>
</dbReference>
<keyword evidence="2 7" id="KW-0813">Transport</keyword>
<dbReference type="Gene3D" id="1.10.3720.10">
    <property type="entry name" value="MetI-like"/>
    <property type="match status" value="1"/>
</dbReference>
<feature type="transmembrane region" description="Helical" evidence="7">
    <location>
        <begin position="208"/>
        <end position="227"/>
    </location>
</feature>
<gene>
    <name evidence="9" type="ORF">TE42_10050</name>
</gene>
<dbReference type="PANTHER" id="PTHR43163:SF6">
    <property type="entry name" value="DIPEPTIDE TRANSPORT SYSTEM PERMEASE PROTEIN DPPB-RELATED"/>
    <property type="match status" value="1"/>
</dbReference>
<accession>A0A0G2HJ23</accession>
<keyword evidence="4 7" id="KW-0812">Transmembrane</keyword>
<dbReference type="Proteomes" id="UP000035067">
    <property type="component" value="Unassembled WGS sequence"/>
</dbReference>
<evidence type="ECO:0000313" key="9">
    <source>
        <dbReference type="EMBL" id="KKZ10462.1"/>
    </source>
</evidence>
<dbReference type="CDD" id="cd06261">
    <property type="entry name" value="TM_PBP2"/>
    <property type="match status" value="1"/>
</dbReference>
<protein>
    <submittedName>
        <fullName evidence="9">ABC transporter permease</fullName>
    </submittedName>
</protein>
<sequence>MALRRDLLRYVAARLALAPVMLWIIASLVFLLLRVAPGDPVDALLGLRATPAAREALRIQLGLNQPLAVQYFTYLNDLVHGHLGYSLASQEAVGRIVRASLPATIELGCMGLLVGALLGLAVGFSGAAKPEGSVDLAGRVFGIGTYALPPFWAAMVLQLCCAVWLHWLPVGGRFPGTLSPPEQPTGFYLINALLAGDGKALLASLRHLALPAFTLGLLLSGIFEKVLRLNLRRALRSDYVEAARSRGLGEWRIITRHALPNALLPVLTLGGITVASLIGGALLIEVTFSWPGVALRLQQAISQRDYPVVQGVVVVVAALVVAVTVVVDVLVAWIDPRVRF</sequence>
<keyword evidence="5 7" id="KW-1133">Transmembrane helix</keyword>
<dbReference type="PANTHER" id="PTHR43163">
    <property type="entry name" value="DIPEPTIDE TRANSPORT SYSTEM PERMEASE PROTEIN DPPB-RELATED"/>
    <property type="match status" value="1"/>
</dbReference>
<evidence type="ECO:0000256" key="6">
    <source>
        <dbReference type="ARBA" id="ARBA00023136"/>
    </source>
</evidence>
<evidence type="ECO:0000256" key="1">
    <source>
        <dbReference type="ARBA" id="ARBA00004651"/>
    </source>
</evidence>
<dbReference type="PATRIC" id="fig|1604020.3.peg.2610"/>
<feature type="transmembrane region" description="Helical" evidence="7">
    <location>
        <begin position="12"/>
        <end position="33"/>
    </location>
</feature>
<feature type="transmembrane region" description="Helical" evidence="7">
    <location>
        <begin position="140"/>
        <end position="167"/>
    </location>
</feature>
<feature type="transmembrane region" description="Helical" evidence="7">
    <location>
        <begin position="308"/>
        <end position="334"/>
    </location>
</feature>
<dbReference type="InterPro" id="IPR045621">
    <property type="entry name" value="BPD_transp_1_N"/>
</dbReference>
<comment type="subcellular location">
    <subcellularLocation>
        <location evidence="1 7">Cell membrane</location>
        <topology evidence="1 7">Multi-pass membrane protein</topology>
    </subcellularLocation>
</comment>
<dbReference type="SUPFAM" id="SSF161098">
    <property type="entry name" value="MetI-like"/>
    <property type="match status" value="1"/>
</dbReference>
<comment type="caution">
    <text evidence="9">The sequence shown here is derived from an EMBL/GenBank/DDBJ whole genome shotgun (WGS) entry which is preliminary data.</text>
</comment>
<evidence type="ECO:0000256" key="3">
    <source>
        <dbReference type="ARBA" id="ARBA00022475"/>
    </source>
</evidence>
<comment type="similarity">
    <text evidence="7">Belongs to the binding-protein-dependent transport system permease family.</text>
</comment>
<evidence type="ECO:0000256" key="4">
    <source>
        <dbReference type="ARBA" id="ARBA00022692"/>
    </source>
</evidence>
<dbReference type="InterPro" id="IPR035906">
    <property type="entry name" value="MetI-like_sf"/>
</dbReference>
<feature type="transmembrane region" description="Helical" evidence="7">
    <location>
        <begin position="262"/>
        <end position="288"/>
    </location>
</feature>
<dbReference type="Pfam" id="PF00528">
    <property type="entry name" value="BPD_transp_1"/>
    <property type="match status" value="1"/>
</dbReference>
<evidence type="ECO:0000256" key="2">
    <source>
        <dbReference type="ARBA" id="ARBA00022448"/>
    </source>
</evidence>
<evidence type="ECO:0000256" key="5">
    <source>
        <dbReference type="ARBA" id="ARBA00022989"/>
    </source>
</evidence>
<feature type="domain" description="ABC transmembrane type-1" evidence="8">
    <location>
        <begin position="101"/>
        <end position="331"/>
    </location>
</feature>